<reference evidence="1" key="1">
    <citation type="submission" date="2018-05" db="EMBL/GenBank/DDBJ databases">
        <authorList>
            <person name="Lanie J.A."/>
            <person name="Ng W.-L."/>
            <person name="Kazmierczak K.M."/>
            <person name="Andrzejewski T.M."/>
            <person name="Davidsen T.M."/>
            <person name="Wayne K.J."/>
            <person name="Tettelin H."/>
            <person name="Glass J.I."/>
            <person name="Rusch D."/>
            <person name="Podicherti R."/>
            <person name="Tsui H.-C.T."/>
            <person name="Winkler M.E."/>
        </authorList>
    </citation>
    <scope>NUCLEOTIDE SEQUENCE</scope>
</reference>
<accession>A0A383AL96</accession>
<dbReference type="InterPro" id="IPR008775">
    <property type="entry name" value="Phytyl_CoA_dOase-like"/>
</dbReference>
<feature type="non-terminal residue" evidence="1">
    <location>
        <position position="222"/>
    </location>
</feature>
<dbReference type="Gene3D" id="2.60.120.620">
    <property type="entry name" value="q2cbj1_9rhob like domain"/>
    <property type="match status" value="1"/>
</dbReference>
<proteinExistence type="predicted"/>
<dbReference type="EMBL" id="UINC01192640">
    <property type="protein sequence ID" value="SVE07888.1"/>
    <property type="molecule type" value="Genomic_DNA"/>
</dbReference>
<name>A0A383AL96_9ZZZZ</name>
<dbReference type="SUPFAM" id="SSF51197">
    <property type="entry name" value="Clavaminate synthase-like"/>
    <property type="match status" value="1"/>
</dbReference>
<organism evidence="1">
    <name type="scientific">marine metagenome</name>
    <dbReference type="NCBI Taxonomy" id="408172"/>
    <lineage>
        <taxon>unclassified sequences</taxon>
        <taxon>metagenomes</taxon>
        <taxon>ecological metagenomes</taxon>
    </lineage>
</organism>
<evidence type="ECO:0008006" key="2">
    <source>
        <dbReference type="Google" id="ProtNLM"/>
    </source>
</evidence>
<evidence type="ECO:0000313" key="1">
    <source>
        <dbReference type="EMBL" id="SVE07888.1"/>
    </source>
</evidence>
<dbReference type="Pfam" id="PF05721">
    <property type="entry name" value="PhyH"/>
    <property type="match status" value="1"/>
</dbReference>
<protein>
    <recommendedName>
        <fullName evidence="2">Phytanoyl-CoA dioxygenase family protein</fullName>
    </recommendedName>
</protein>
<sequence length="222" mass="24851">MTLHLSDSKVSSRDIYFFDLQGYLIIREALSSIEVEELNSCLNQIPPLKTGETYQNVHAHDYNDGGQSGLNLQQIYEAGQPFENLIDHSSWFEHMKLFVGGEGTFDYHHGPLFIDENFVNFREPGEAIGMHSGGYPPILHKQYRYHGDRFMCGQVNALIALTNIGHGDGGTTLIPGSHKSNFEHPDIHQVRMRCEGFGEMIEGAIEVHLNAGDAIVFVDSIC</sequence>
<gene>
    <name evidence="1" type="ORF">METZ01_LOCUS460742</name>
</gene>
<dbReference type="AlphaFoldDB" id="A0A383AL96"/>